<dbReference type="RefSeq" id="WP_157203591.1">
    <property type="nucleotide sequence ID" value="NZ_JAPVER010000020.1"/>
</dbReference>
<sequence>MSYEFVPVSLIIIILYAISYLLYKEDVITEAMHAKIWNIAIFIIGLILAVIGLLISIFAEYGMSIALNALLVFWHVEIGIVLFIIALFHIYLHRDRFKKITLRI</sequence>
<comment type="caution">
    <text evidence="2">The sequence shown here is derived from an EMBL/GenBank/DDBJ whole genome shotgun (WGS) entry which is preliminary data.</text>
</comment>
<gene>
    <name evidence="3" type="ORF">O3H35_04730</name>
    <name evidence="2" type="ORF">O3H54_11065</name>
</gene>
<accession>A0A9E4ZWE2</accession>
<reference evidence="2" key="1">
    <citation type="submission" date="2022-12" db="EMBL/GenBank/DDBJ databases">
        <title>Reclassification of two methanogenic archaea species isolated from the Kolyma lowland permafrost.</title>
        <authorList>
            <person name="Trubitsyn V.E."/>
            <person name="Rivkina E.M."/>
            <person name="Shcherbakova V.A."/>
        </authorList>
    </citation>
    <scope>NUCLEOTIDE SEQUENCE</scope>
    <source>
        <strain evidence="2">M2</strain>
        <strain evidence="3">MK4</strain>
    </source>
</reference>
<dbReference type="Proteomes" id="UP001068021">
    <property type="component" value="Unassembled WGS sequence"/>
</dbReference>
<keyword evidence="1" id="KW-1133">Transmembrane helix</keyword>
<evidence type="ECO:0000313" key="2">
    <source>
        <dbReference type="EMBL" id="MCZ3366421.1"/>
    </source>
</evidence>
<organism evidence="2 4">
    <name type="scientific">Methanobacterium veterum</name>
    <dbReference type="NCBI Taxonomy" id="408577"/>
    <lineage>
        <taxon>Archaea</taxon>
        <taxon>Methanobacteriati</taxon>
        <taxon>Methanobacteriota</taxon>
        <taxon>Methanomada group</taxon>
        <taxon>Methanobacteria</taxon>
        <taxon>Methanobacteriales</taxon>
        <taxon>Methanobacteriaceae</taxon>
        <taxon>Methanobacterium</taxon>
    </lineage>
</organism>
<dbReference type="AlphaFoldDB" id="A0A9E4ZWE2"/>
<keyword evidence="1" id="KW-0472">Membrane</keyword>
<dbReference type="EMBL" id="JAPVER010000020">
    <property type="protein sequence ID" value="MCZ3366421.1"/>
    <property type="molecule type" value="Genomic_DNA"/>
</dbReference>
<protein>
    <recommendedName>
        <fullName evidence="5">DUF4405 domain-containing protein</fullName>
    </recommendedName>
</protein>
<proteinExistence type="predicted"/>
<evidence type="ECO:0008006" key="5">
    <source>
        <dbReference type="Google" id="ProtNLM"/>
    </source>
</evidence>
<dbReference type="Proteomes" id="UP001074446">
    <property type="component" value="Unassembled WGS sequence"/>
</dbReference>
<evidence type="ECO:0000313" key="4">
    <source>
        <dbReference type="Proteomes" id="UP001068021"/>
    </source>
</evidence>
<name>A0A9E4ZWE2_9EURY</name>
<feature type="transmembrane region" description="Helical" evidence="1">
    <location>
        <begin position="6"/>
        <end position="23"/>
    </location>
</feature>
<keyword evidence="4" id="KW-1185">Reference proteome</keyword>
<evidence type="ECO:0000313" key="3">
    <source>
        <dbReference type="EMBL" id="MCZ3371929.1"/>
    </source>
</evidence>
<keyword evidence="1" id="KW-0812">Transmembrane</keyword>
<feature type="transmembrane region" description="Helical" evidence="1">
    <location>
        <begin position="35"/>
        <end position="59"/>
    </location>
</feature>
<evidence type="ECO:0000256" key="1">
    <source>
        <dbReference type="SAM" id="Phobius"/>
    </source>
</evidence>
<dbReference type="EMBL" id="JAPVES010000029">
    <property type="protein sequence ID" value="MCZ3371929.1"/>
    <property type="molecule type" value="Genomic_DNA"/>
</dbReference>
<feature type="transmembrane region" description="Helical" evidence="1">
    <location>
        <begin position="65"/>
        <end position="92"/>
    </location>
</feature>